<keyword evidence="3" id="KW-0378">Hydrolase</keyword>
<dbReference type="Proteomes" id="UP000479293">
    <property type="component" value="Unassembled WGS sequence"/>
</dbReference>
<dbReference type="PANTHER" id="PTHR30383:SF5">
    <property type="entry name" value="SGNH HYDROLASE-TYPE ESTERASE DOMAIN-CONTAINING PROTEIN"/>
    <property type="match status" value="1"/>
</dbReference>
<keyword evidence="1" id="KW-0732">Signal</keyword>
<evidence type="ECO:0000256" key="1">
    <source>
        <dbReference type="SAM" id="SignalP"/>
    </source>
</evidence>
<feature type="chain" id="PRO_5028934085" evidence="1">
    <location>
        <begin position="21"/>
        <end position="242"/>
    </location>
</feature>
<dbReference type="SUPFAM" id="SSF52266">
    <property type="entry name" value="SGNH hydrolase"/>
    <property type="match status" value="1"/>
</dbReference>
<protein>
    <submittedName>
        <fullName evidence="3">SGNH/GDSL hydrolase family protein</fullName>
    </submittedName>
</protein>
<proteinExistence type="predicted"/>
<organism evidence="3 4">
    <name type="scientific">Salmonirosea aquatica</name>
    <dbReference type="NCBI Taxonomy" id="2654236"/>
    <lineage>
        <taxon>Bacteria</taxon>
        <taxon>Pseudomonadati</taxon>
        <taxon>Bacteroidota</taxon>
        <taxon>Cytophagia</taxon>
        <taxon>Cytophagales</taxon>
        <taxon>Spirosomataceae</taxon>
        <taxon>Salmonirosea</taxon>
    </lineage>
</organism>
<dbReference type="InterPro" id="IPR051532">
    <property type="entry name" value="Ester_Hydrolysis_Enzymes"/>
</dbReference>
<keyword evidence="4" id="KW-1185">Reference proteome</keyword>
<evidence type="ECO:0000313" key="4">
    <source>
        <dbReference type="Proteomes" id="UP000479293"/>
    </source>
</evidence>
<evidence type="ECO:0000259" key="2">
    <source>
        <dbReference type="Pfam" id="PF13472"/>
    </source>
</evidence>
<sequence>MNRIAWVLGTLLSISIAGFAQDNRWPDRQEYLSAVKKELKAVWPNNRTVNIVFHGHSVPAGFWHDHEVHTLESYPHLVLEKLKEEYPYAVINVIVTAIGGENSQKGSLRFEKEVLNHRPDVLLIDYALNDRFLGLEKARVAWEDMIKKALAQNIKVILLTPSPDQRVDLLAADNPLEPHAEQIRQLAERFQVGLADPYAEFKKIAAQGNLPDYMSHVNHPNRAGHQIIADTIVKWLIDKKEN</sequence>
<reference evidence="3 4" key="1">
    <citation type="submission" date="2019-10" db="EMBL/GenBank/DDBJ databases">
        <title>Draft Genome Sequence of Cytophagaceae sp. SJW1-29.</title>
        <authorList>
            <person name="Choi A."/>
        </authorList>
    </citation>
    <scope>NUCLEOTIDE SEQUENCE [LARGE SCALE GENOMIC DNA]</scope>
    <source>
        <strain evidence="3 4">SJW1-29</strain>
    </source>
</reference>
<dbReference type="GO" id="GO:0004622">
    <property type="term" value="F:phosphatidylcholine lysophospholipase activity"/>
    <property type="evidence" value="ECO:0007669"/>
    <property type="project" value="TreeGrafter"/>
</dbReference>
<gene>
    <name evidence="3" type="ORF">GBK04_11290</name>
</gene>
<feature type="signal peptide" evidence="1">
    <location>
        <begin position="1"/>
        <end position="20"/>
    </location>
</feature>
<comment type="caution">
    <text evidence="3">The sequence shown here is derived from an EMBL/GenBank/DDBJ whole genome shotgun (WGS) entry which is preliminary data.</text>
</comment>
<dbReference type="EMBL" id="WHLY01000002">
    <property type="protein sequence ID" value="MPR33938.1"/>
    <property type="molecule type" value="Genomic_DNA"/>
</dbReference>
<dbReference type="Gene3D" id="3.40.50.1110">
    <property type="entry name" value="SGNH hydrolase"/>
    <property type="match status" value="1"/>
</dbReference>
<dbReference type="AlphaFoldDB" id="A0A7C9BCC6"/>
<dbReference type="Pfam" id="PF13472">
    <property type="entry name" value="Lipase_GDSL_2"/>
    <property type="match status" value="1"/>
</dbReference>
<dbReference type="PANTHER" id="PTHR30383">
    <property type="entry name" value="THIOESTERASE 1/PROTEASE 1/LYSOPHOSPHOLIPASE L1"/>
    <property type="match status" value="1"/>
</dbReference>
<feature type="domain" description="SGNH hydrolase-type esterase" evidence="2">
    <location>
        <begin position="54"/>
        <end position="227"/>
    </location>
</feature>
<dbReference type="InterPro" id="IPR013830">
    <property type="entry name" value="SGNH_hydro"/>
</dbReference>
<name>A0A7C9BCC6_9BACT</name>
<evidence type="ECO:0000313" key="3">
    <source>
        <dbReference type="EMBL" id="MPR33938.1"/>
    </source>
</evidence>
<accession>A0A7C9BCC6</accession>
<dbReference type="InterPro" id="IPR036514">
    <property type="entry name" value="SGNH_hydro_sf"/>
</dbReference>
<dbReference type="RefSeq" id="WP_152759724.1">
    <property type="nucleotide sequence ID" value="NZ_WHLY01000002.1"/>
</dbReference>